<evidence type="ECO:0000313" key="1">
    <source>
        <dbReference type="EMBL" id="TXD36970.1"/>
    </source>
</evidence>
<gene>
    <name evidence="1" type="ORF">FRC98_09520</name>
</gene>
<accession>A0A5C6X594</accession>
<name>A0A5C6X594_9DELT</name>
<dbReference type="Proteomes" id="UP000321412">
    <property type="component" value="Unassembled WGS sequence"/>
</dbReference>
<sequence length="178" mass="20510">MSRAVLLHSQLLNQAHHLATMEPRRPKQASLRRSVSTSYYAVFHFLIEQATRSLIGGQPESKPLRQLLARSFEHGEMASACKSFRGGVGSLPAGVKDVMAHLDLPRELQLVARHFVWLQQERHDADYNLFRTFLRRDATNAHERARSVIKDLWPSTNSHQAARFFLMSLLTWKRIKVR</sequence>
<proteinExistence type="predicted"/>
<protein>
    <submittedName>
        <fullName evidence="1">Uncharacterized protein</fullName>
    </submittedName>
</protein>
<dbReference type="AlphaFoldDB" id="A0A5C6X594"/>
<comment type="caution">
    <text evidence="1">The sequence shown here is derived from an EMBL/GenBank/DDBJ whole genome shotgun (WGS) entry which is preliminary data.</text>
</comment>
<keyword evidence="2" id="KW-1185">Reference proteome</keyword>
<dbReference type="OrthoDB" id="7845978at2"/>
<reference evidence="1 2" key="1">
    <citation type="submission" date="2019-08" db="EMBL/GenBank/DDBJ databases">
        <title>Bradymonadales sp. TMQ4.</title>
        <authorList>
            <person name="Liang Q."/>
        </authorList>
    </citation>
    <scope>NUCLEOTIDE SEQUENCE [LARGE SCALE GENOMIC DNA]</scope>
    <source>
        <strain evidence="1 2">TMQ4</strain>
    </source>
</reference>
<dbReference type="RefSeq" id="WP_146981080.1">
    <property type="nucleotide sequence ID" value="NZ_VOSM01000004.1"/>
</dbReference>
<organism evidence="1 2">
    <name type="scientific">Lujinxingia vulgaris</name>
    <dbReference type="NCBI Taxonomy" id="2600176"/>
    <lineage>
        <taxon>Bacteria</taxon>
        <taxon>Deltaproteobacteria</taxon>
        <taxon>Bradymonadales</taxon>
        <taxon>Lujinxingiaceae</taxon>
        <taxon>Lujinxingia</taxon>
    </lineage>
</organism>
<evidence type="ECO:0000313" key="2">
    <source>
        <dbReference type="Proteomes" id="UP000321412"/>
    </source>
</evidence>
<dbReference type="EMBL" id="VOSM01000004">
    <property type="protein sequence ID" value="TXD36970.1"/>
    <property type="molecule type" value="Genomic_DNA"/>
</dbReference>
<dbReference type="Gene3D" id="1.20.120.330">
    <property type="entry name" value="Nucleotidyltransferases domain 2"/>
    <property type="match status" value="1"/>
</dbReference>